<name>A0AAW0RA56_9PEZI</name>
<accession>A0AAW0RA56</accession>
<organism evidence="2 3">
    <name type="scientific">Apiospora kogelbergensis</name>
    <dbReference type="NCBI Taxonomy" id="1337665"/>
    <lineage>
        <taxon>Eukaryota</taxon>
        <taxon>Fungi</taxon>
        <taxon>Dikarya</taxon>
        <taxon>Ascomycota</taxon>
        <taxon>Pezizomycotina</taxon>
        <taxon>Sordariomycetes</taxon>
        <taxon>Xylariomycetidae</taxon>
        <taxon>Amphisphaeriales</taxon>
        <taxon>Apiosporaceae</taxon>
        <taxon>Apiospora</taxon>
    </lineage>
</organism>
<feature type="compositionally biased region" description="Acidic residues" evidence="1">
    <location>
        <begin position="156"/>
        <end position="166"/>
    </location>
</feature>
<comment type="caution">
    <text evidence="2">The sequence shown here is derived from an EMBL/GenBank/DDBJ whole genome shotgun (WGS) entry which is preliminary data.</text>
</comment>
<protein>
    <submittedName>
        <fullName evidence="2">Amino acid permease protein</fullName>
    </submittedName>
</protein>
<reference evidence="2 3" key="1">
    <citation type="submission" date="2023-01" db="EMBL/GenBank/DDBJ databases">
        <title>Analysis of 21 Apiospora genomes using comparative genomics revels a genus with tremendous synthesis potential of carbohydrate active enzymes and secondary metabolites.</title>
        <authorList>
            <person name="Sorensen T."/>
        </authorList>
    </citation>
    <scope>NUCLEOTIDE SEQUENCE [LARGE SCALE GENOMIC DNA]</scope>
    <source>
        <strain evidence="2 3">CBS 117206</strain>
    </source>
</reference>
<proteinExistence type="predicted"/>
<evidence type="ECO:0000313" key="3">
    <source>
        <dbReference type="Proteomes" id="UP001392437"/>
    </source>
</evidence>
<gene>
    <name evidence="2" type="ORF">PG999_003157</name>
</gene>
<dbReference type="AlphaFoldDB" id="A0AAW0RA56"/>
<keyword evidence="3" id="KW-1185">Reference proteome</keyword>
<evidence type="ECO:0000313" key="2">
    <source>
        <dbReference type="EMBL" id="KAK8130777.1"/>
    </source>
</evidence>
<evidence type="ECO:0000256" key="1">
    <source>
        <dbReference type="SAM" id="MobiDB-lite"/>
    </source>
</evidence>
<dbReference type="Proteomes" id="UP001392437">
    <property type="component" value="Unassembled WGS sequence"/>
</dbReference>
<dbReference type="EMBL" id="JAQQWP010000002">
    <property type="protein sequence ID" value="KAK8130777.1"/>
    <property type="molecule type" value="Genomic_DNA"/>
</dbReference>
<sequence length="497" mass="56419">MSVDLTLPASSSPAIDPYKDLPEELLPFALSVHVELGDGEEELASIEAAPAAHPRYDFAGQPLHAALTAHLESLAEMVQTGRFSIFYFVAVVNVNWREAGLVIVTLCERSAEDQWHIEQMRVPAEDVALVLVNLQIGNTDWEECKEQYEINGDESHDIDDDQEEQQPPERVDEVPQLWNSPQTDAEYSDGAGKYKPFADHCADYWQGFYAIPGIDFETVMRDMYPAWGGPHLLSELNPRPEGRVPAGSQADAVACAKRLHPMRCRNNPRLHRGMFFLLDTPAYADEGILLVQMAWDESAADDANRSLAELAALGEAAVTDTQRVAHNNADAVSFFEAVRNKHRPWKHAHKSFLAYAGPRTRFADDYLRAVDADFARRRRLGAMRFLDRNVQGYEAEVWFRAALEQHWGFVHEERFTLTLCAPYFIYCDRELGKTDTEARVALVRVDRDDPEGWSVMECQAGEAYELLCDLVDEKREWSGRKEVPIWDGIERRLDDYD</sequence>
<feature type="region of interest" description="Disordered" evidence="1">
    <location>
        <begin position="151"/>
        <end position="185"/>
    </location>
</feature>